<dbReference type="Pfam" id="PF17200">
    <property type="entry name" value="sCache_2"/>
    <property type="match status" value="1"/>
</dbReference>
<feature type="transmembrane region" description="Helical" evidence="9">
    <location>
        <begin position="197"/>
        <end position="219"/>
    </location>
</feature>
<evidence type="ECO:0000259" key="10">
    <source>
        <dbReference type="PROSITE" id="PS50111"/>
    </source>
</evidence>
<dbReference type="Gene3D" id="1.10.8.500">
    <property type="entry name" value="HAMP domain in histidine kinase"/>
    <property type="match status" value="1"/>
</dbReference>
<reference evidence="12 13" key="1">
    <citation type="submission" date="2014-02" db="EMBL/GenBank/DDBJ databases">
        <title>Draft genome sequence of Lysinibacillus manganicus DSM 26584T.</title>
        <authorList>
            <person name="Zhang F."/>
            <person name="Wang G."/>
            <person name="Zhang L."/>
        </authorList>
    </citation>
    <scope>NUCLEOTIDE SEQUENCE [LARGE SCALE GENOMIC DNA]</scope>
    <source>
        <strain evidence="12 13">DSM 26584</strain>
    </source>
</reference>
<dbReference type="Gene3D" id="1.10.287.950">
    <property type="entry name" value="Methyl-accepting chemotaxis protein"/>
    <property type="match status" value="1"/>
</dbReference>
<evidence type="ECO:0000259" key="11">
    <source>
        <dbReference type="PROSITE" id="PS50885"/>
    </source>
</evidence>
<evidence type="ECO:0000256" key="4">
    <source>
        <dbReference type="ARBA" id="ARBA00022989"/>
    </source>
</evidence>
<dbReference type="Gene3D" id="3.30.450.20">
    <property type="entry name" value="PAS domain"/>
    <property type="match status" value="1"/>
</dbReference>
<keyword evidence="6 8" id="KW-0807">Transducer</keyword>
<evidence type="ECO:0000256" key="1">
    <source>
        <dbReference type="ARBA" id="ARBA00004651"/>
    </source>
</evidence>
<dbReference type="PANTHER" id="PTHR32089:SF112">
    <property type="entry name" value="LYSOZYME-LIKE PROTEIN-RELATED"/>
    <property type="match status" value="1"/>
</dbReference>
<proteinExistence type="inferred from homology"/>
<accession>A0A0A3I2Y6</accession>
<evidence type="ECO:0000256" key="3">
    <source>
        <dbReference type="ARBA" id="ARBA00022692"/>
    </source>
</evidence>
<protein>
    <submittedName>
        <fullName evidence="12">Chemotaxis protein</fullName>
    </submittedName>
</protein>
<dbReference type="InterPro" id="IPR003660">
    <property type="entry name" value="HAMP_dom"/>
</dbReference>
<feature type="domain" description="HAMP" evidence="11">
    <location>
        <begin position="221"/>
        <end position="274"/>
    </location>
</feature>
<dbReference type="eggNOG" id="COG0840">
    <property type="taxonomic scope" value="Bacteria"/>
</dbReference>
<dbReference type="STRING" id="1384049.CD29_13215"/>
<dbReference type="GO" id="GO:0007165">
    <property type="term" value="P:signal transduction"/>
    <property type="evidence" value="ECO:0007669"/>
    <property type="project" value="UniProtKB-KW"/>
</dbReference>
<evidence type="ECO:0000256" key="7">
    <source>
        <dbReference type="ARBA" id="ARBA00029447"/>
    </source>
</evidence>
<dbReference type="EMBL" id="JPVN01000015">
    <property type="protein sequence ID" value="KGR77845.1"/>
    <property type="molecule type" value="Genomic_DNA"/>
</dbReference>
<evidence type="ECO:0000256" key="5">
    <source>
        <dbReference type="ARBA" id="ARBA00023136"/>
    </source>
</evidence>
<keyword evidence="2" id="KW-1003">Cell membrane</keyword>
<dbReference type="CDD" id="cd06225">
    <property type="entry name" value="HAMP"/>
    <property type="match status" value="1"/>
</dbReference>
<dbReference type="PROSITE" id="PS50885">
    <property type="entry name" value="HAMP"/>
    <property type="match status" value="1"/>
</dbReference>
<dbReference type="InterPro" id="IPR004089">
    <property type="entry name" value="MCPsignal_dom"/>
</dbReference>
<dbReference type="OrthoDB" id="9810264at2"/>
<dbReference type="InterPro" id="IPR033480">
    <property type="entry name" value="sCache_2"/>
</dbReference>
<evidence type="ECO:0000313" key="13">
    <source>
        <dbReference type="Proteomes" id="UP000030416"/>
    </source>
</evidence>
<dbReference type="RefSeq" id="WP_036187429.1">
    <property type="nucleotide sequence ID" value="NZ_AVDA01000015.1"/>
</dbReference>
<name>A0A0A3I2Y6_9BACL</name>
<dbReference type="PROSITE" id="PS50111">
    <property type="entry name" value="CHEMOTAXIS_TRANSDUC_2"/>
    <property type="match status" value="1"/>
</dbReference>
<evidence type="ECO:0000256" key="6">
    <source>
        <dbReference type="ARBA" id="ARBA00023224"/>
    </source>
</evidence>
<evidence type="ECO:0000256" key="9">
    <source>
        <dbReference type="SAM" id="Phobius"/>
    </source>
</evidence>
<keyword evidence="5 9" id="KW-0472">Membrane</keyword>
<dbReference type="Proteomes" id="UP000030416">
    <property type="component" value="Unassembled WGS sequence"/>
</dbReference>
<comment type="subcellular location">
    <subcellularLocation>
        <location evidence="1">Cell membrane</location>
        <topology evidence="1">Multi-pass membrane protein</topology>
    </subcellularLocation>
</comment>
<keyword evidence="13" id="KW-1185">Reference proteome</keyword>
<feature type="domain" description="Methyl-accepting transducer" evidence="10">
    <location>
        <begin position="293"/>
        <end position="550"/>
    </location>
</feature>
<keyword evidence="4 9" id="KW-1133">Transmembrane helix</keyword>
<gene>
    <name evidence="12" type="ORF">CD29_13215</name>
</gene>
<dbReference type="PANTHER" id="PTHR32089">
    <property type="entry name" value="METHYL-ACCEPTING CHEMOTAXIS PROTEIN MCPB"/>
    <property type="match status" value="1"/>
</dbReference>
<dbReference type="Pfam" id="PF00015">
    <property type="entry name" value="MCPsignal"/>
    <property type="match status" value="1"/>
</dbReference>
<keyword evidence="3 9" id="KW-0812">Transmembrane</keyword>
<evidence type="ECO:0000256" key="2">
    <source>
        <dbReference type="ARBA" id="ARBA00022475"/>
    </source>
</evidence>
<dbReference type="SMART" id="SM00304">
    <property type="entry name" value="HAMP"/>
    <property type="match status" value="1"/>
</dbReference>
<dbReference type="CDD" id="cd18774">
    <property type="entry name" value="PDC2_HK_sensor"/>
    <property type="match status" value="1"/>
</dbReference>
<dbReference type="Pfam" id="PF00672">
    <property type="entry name" value="HAMP"/>
    <property type="match status" value="1"/>
</dbReference>
<dbReference type="SMART" id="SM01049">
    <property type="entry name" value="Cache_2"/>
    <property type="match status" value="1"/>
</dbReference>
<dbReference type="AlphaFoldDB" id="A0A0A3I2Y6"/>
<sequence>MKFFRSIKGTLLIFAATLLLVPSIIIGAVSYYKAQSSLDNLGETIIKNSVESSLQLIERVNQDVENGILTLEEAQEQVKTTLIGAMNAEGKREISYPGDLGENGYIYILGHDGTLLGHPTREGDNLWNDQDSTGQYFIREVKDQALAGGGFTYYEFELPGQTTVAPKLIFSKVDPHWDWIVASGTYSQDFNAAANELLFTIVITITIALIIGSVYALGFSKYLAHPLTKLTKNVREVAKGNLTVELDEMKRRDEVGFLNNGFNHMVGQLKTLISGVESTIVEIQSTSSNLTAVAEETTAYGENIVKAVTEVAKGATQQASDAEETSRTTREFAEEIEVLHERNLTMLESSTLMKKSSENGMNNLVELKVRSQESLDVIHNVQVVLDNLVLKVKEIEGIVGTINEISDQTNLLALNASIEAARAGEHGKGFAVVAEEVRKLADQTSKATNLVGNTLKGIASETANVTKEMSKTNVIILGQNKSVNETETSFREIETAVDNIIRAIKQVTDSANQLNNSKNSIVRAIDSITQISENNAATAEEVTASVEEQQRAIQLVTESSNDLTHELLSLQESISQFVVK</sequence>
<dbReference type="GO" id="GO:0005886">
    <property type="term" value="C:plasma membrane"/>
    <property type="evidence" value="ECO:0007669"/>
    <property type="project" value="UniProtKB-SubCell"/>
</dbReference>
<comment type="caution">
    <text evidence="12">The sequence shown here is derived from an EMBL/GenBank/DDBJ whole genome shotgun (WGS) entry which is preliminary data.</text>
</comment>
<dbReference type="SMART" id="SM00283">
    <property type="entry name" value="MA"/>
    <property type="match status" value="1"/>
</dbReference>
<comment type="similarity">
    <text evidence="7">Belongs to the methyl-accepting chemotaxis (MCP) protein family.</text>
</comment>
<evidence type="ECO:0000256" key="8">
    <source>
        <dbReference type="PROSITE-ProRule" id="PRU00284"/>
    </source>
</evidence>
<evidence type="ECO:0000313" key="12">
    <source>
        <dbReference type="EMBL" id="KGR77845.1"/>
    </source>
</evidence>
<organism evidence="12 13">
    <name type="scientific">Ureibacillus manganicus DSM 26584</name>
    <dbReference type="NCBI Taxonomy" id="1384049"/>
    <lineage>
        <taxon>Bacteria</taxon>
        <taxon>Bacillati</taxon>
        <taxon>Bacillota</taxon>
        <taxon>Bacilli</taxon>
        <taxon>Bacillales</taxon>
        <taxon>Caryophanaceae</taxon>
        <taxon>Ureibacillus</taxon>
    </lineage>
</organism>
<dbReference type="SUPFAM" id="SSF58104">
    <property type="entry name" value="Methyl-accepting chemotaxis protein (MCP) signaling domain"/>
    <property type="match status" value="1"/>
</dbReference>